<dbReference type="AlphaFoldDB" id="A0AAN8PPV8"/>
<dbReference type="PANTHER" id="PTHR44207:SF2">
    <property type="entry name" value="REPEAT PROTEIN, PUTATIVE-RELATED"/>
    <property type="match status" value="1"/>
</dbReference>
<dbReference type="PROSITE" id="PS50088">
    <property type="entry name" value="ANK_REPEAT"/>
    <property type="match status" value="1"/>
</dbReference>
<feature type="region of interest" description="Disordered" evidence="2">
    <location>
        <begin position="111"/>
        <end position="134"/>
    </location>
</feature>
<dbReference type="Proteomes" id="UP001347796">
    <property type="component" value="Unassembled WGS sequence"/>
</dbReference>
<evidence type="ECO:0000256" key="1">
    <source>
        <dbReference type="PROSITE-ProRule" id="PRU00023"/>
    </source>
</evidence>
<proteinExistence type="predicted"/>
<sequence length="564" mass="64604">MEDENETLKQHLEQQKRTTDDLQQKNKELKQLTDELKRIKNESEETRKKNEQLTKQLEKQNDELKRRQNWSNAKGVRLYSLVAEEEPDQDVQNTQQNTNSNLKRKIVDSLIHEEVPTRKRKQSGNTQQTSENQMEMAVPAISPDVDIEDKTNQEAAKIYKPLHSPCRYGTLETVQHLIDIGADVNETDRRNMTPLLHCSQSLIDPVDKIQLLMSRGADMHHRDVNDDTILHHACISGKLETVKYLICDIDRPTDVNCTNLKRATPLFFCCQSQTEAIKKIELLEKHGANKDQMDINNDKIIHVACKNGELETVKYLILNLKIDVNSRGFNNQTPLMNCILSSISPLDKVKFLRSKEADFDCVDNTYRSNALHLACSLGTVEVVDYLKDIIDVNSKSYRDRTPIFYCVESTKEPIAKIKGILSKGAEFNVVDSQNVTAFEHACLHGAVETVQYMVQLSSDTNTRDKMLTSSSLFSCSASSIQPVNKIKLLQSMNVNIKDRDKYNESILHRACKLGITETVEYLLDHFSELGDEEYKLLIEFCKRSKFNPLEKEHLLTTAKEMKID</sequence>
<evidence type="ECO:0000313" key="4">
    <source>
        <dbReference type="Proteomes" id="UP001347796"/>
    </source>
</evidence>
<dbReference type="PANTHER" id="PTHR44207">
    <property type="entry name" value="SURFACE ANTIGEN BSPA-LIKE-RELATED"/>
    <property type="match status" value="1"/>
</dbReference>
<dbReference type="InterPro" id="IPR036770">
    <property type="entry name" value="Ankyrin_rpt-contain_sf"/>
</dbReference>
<dbReference type="SMART" id="SM00248">
    <property type="entry name" value="ANK"/>
    <property type="match status" value="10"/>
</dbReference>
<feature type="compositionally biased region" description="Basic and acidic residues" evidence="2">
    <location>
        <begin position="39"/>
        <end position="66"/>
    </location>
</feature>
<accession>A0AAN8PPV8</accession>
<dbReference type="InterPro" id="IPR002110">
    <property type="entry name" value="Ankyrin_rpt"/>
</dbReference>
<name>A0AAN8PPV8_PATCE</name>
<feature type="region of interest" description="Disordered" evidence="2">
    <location>
        <begin position="39"/>
        <end position="69"/>
    </location>
</feature>
<evidence type="ECO:0000256" key="2">
    <source>
        <dbReference type="SAM" id="MobiDB-lite"/>
    </source>
</evidence>
<dbReference type="Gene3D" id="1.25.40.20">
    <property type="entry name" value="Ankyrin repeat-containing domain"/>
    <property type="match status" value="2"/>
</dbReference>
<feature type="region of interest" description="Disordered" evidence="2">
    <location>
        <begin position="1"/>
        <end position="24"/>
    </location>
</feature>
<keyword evidence="1" id="KW-0040">ANK repeat</keyword>
<comment type="caution">
    <text evidence="3">The sequence shown here is derived from an EMBL/GenBank/DDBJ whole genome shotgun (WGS) entry which is preliminary data.</text>
</comment>
<keyword evidence="4" id="KW-1185">Reference proteome</keyword>
<dbReference type="PROSITE" id="PS50297">
    <property type="entry name" value="ANK_REP_REGION"/>
    <property type="match status" value="1"/>
</dbReference>
<organism evidence="3 4">
    <name type="scientific">Patella caerulea</name>
    <name type="common">Rayed Mediterranean limpet</name>
    <dbReference type="NCBI Taxonomy" id="87958"/>
    <lineage>
        <taxon>Eukaryota</taxon>
        <taxon>Metazoa</taxon>
        <taxon>Spiralia</taxon>
        <taxon>Lophotrochozoa</taxon>
        <taxon>Mollusca</taxon>
        <taxon>Gastropoda</taxon>
        <taxon>Patellogastropoda</taxon>
        <taxon>Patelloidea</taxon>
        <taxon>Patellidae</taxon>
        <taxon>Patella</taxon>
    </lineage>
</organism>
<dbReference type="Pfam" id="PF00023">
    <property type="entry name" value="Ank"/>
    <property type="match status" value="1"/>
</dbReference>
<feature type="repeat" description="ANK" evidence="1">
    <location>
        <begin position="157"/>
        <end position="189"/>
    </location>
</feature>
<dbReference type="Pfam" id="PF12796">
    <property type="entry name" value="Ank_2"/>
    <property type="match status" value="3"/>
</dbReference>
<reference evidence="3 4" key="1">
    <citation type="submission" date="2024-01" db="EMBL/GenBank/DDBJ databases">
        <title>The genome of the rayed Mediterranean limpet Patella caerulea (Linnaeus, 1758).</title>
        <authorList>
            <person name="Anh-Thu Weber A."/>
            <person name="Halstead-Nussloch G."/>
        </authorList>
    </citation>
    <scope>NUCLEOTIDE SEQUENCE [LARGE SCALE GENOMIC DNA]</scope>
    <source>
        <strain evidence="3">AATW-2023a</strain>
        <tissue evidence="3">Whole specimen</tissue>
    </source>
</reference>
<dbReference type="EMBL" id="JAZGQO010000007">
    <property type="protein sequence ID" value="KAK6181317.1"/>
    <property type="molecule type" value="Genomic_DNA"/>
</dbReference>
<gene>
    <name evidence="3" type="ORF">SNE40_009198</name>
</gene>
<protein>
    <submittedName>
        <fullName evidence="3">Uncharacterized protein</fullName>
    </submittedName>
</protein>
<feature type="compositionally biased region" description="Polar residues" evidence="2">
    <location>
        <begin position="123"/>
        <end position="133"/>
    </location>
</feature>
<dbReference type="SUPFAM" id="SSF48403">
    <property type="entry name" value="Ankyrin repeat"/>
    <property type="match status" value="2"/>
</dbReference>
<evidence type="ECO:0000313" key="3">
    <source>
        <dbReference type="EMBL" id="KAK6181317.1"/>
    </source>
</evidence>